<dbReference type="EMBL" id="LS483470">
    <property type="protein sequence ID" value="SQI41583.1"/>
    <property type="molecule type" value="Genomic_DNA"/>
</dbReference>
<dbReference type="Proteomes" id="UP000249005">
    <property type="component" value="Chromosome 1"/>
</dbReference>
<sequence>MYNVNGLLFSFLFLFCTSVWSQGSLTSERIAQLPNEELTTLAEKGNAEAQYQLGHNLYSSREKDPAEKWLRLAAKQGNVNAMLLLSDSYYSPTSKDKHYWYETMAMQKDTQGMLFNAIQYEQEKDDRQAYVWYLLANRVLSMRFTSCKWSAPECYDLTYQGMVEKLAERLSDEDKKAAKLDADMIYQKIFNK</sequence>
<dbReference type="InterPro" id="IPR011990">
    <property type="entry name" value="TPR-like_helical_dom_sf"/>
</dbReference>
<evidence type="ECO:0000313" key="2">
    <source>
        <dbReference type="Proteomes" id="UP000249005"/>
    </source>
</evidence>
<evidence type="ECO:0008006" key="3">
    <source>
        <dbReference type="Google" id="ProtNLM"/>
    </source>
</evidence>
<reference evidence="1 2" key="1">
    <citation type="submission" date="2018-06" db="EMBL/GenBank/DDBJ databases">
        <authorList>
            <consortium name="Pathogen Informatics"/>
            <person name="Doyle S."/>
        </authorList>
    </citation>
    <scope>NUCLEOTIDE SEQUENCE [LARGE SCALE GENOMIC DNA]</scope>
    <source>
        <strain evidence="1 2">NCTC12151</strain>
    </source>
</reference>
<dbReference type="RefSeq" id="WP_111740666.1">
    <property type="nucleotide sequence ID" value="NZ_LR698987.1"/>
</dbReference>
<name>A0A2X4URV1_9GAMM</name>
<gene>
    <name evidence="1" type="ORF">NCTC12151_02174</name>
</gene>
<protein>
    <recommendedName>
        <fullName evidence="3">Sel1 repeat</fullName>
    </recommendedName>
</protein>
<dbReference type="SUPFAM" id="SSF81901">
    <property type="entry name" value="HCP-like"/>
    <property type="match status" value="1"/>
</dbReference>
<keyword evidence="2" id="KW-1185">Reference proteome</keyword>
<dbReference type="AlphaFoldDB" id="A0A2X4URV1"/>
<organism evidence="1 2">
    <name type="scientific">Leminorella richardii</name>
    <dbReference type="NCBI Taxonomy" id="158841"/>
    <lineage>
        <taxon>Bacteria</taxon>
        <taxon>Pseudomonadati</taxon>
        <taxon>Pseudomonadota</taxon>
        <taxon>Gammaproteobacteria</taxon>
        <taxon>Enterobacterales</taxon>
        <taxon>Budviciaceae</taxon>
        <taxon>Leminorella</taxon>
    </lineage>
</organism>
<dbReference type="Gene3D" id="1.25.40.10">
    <property type="entry name" value="Tetratricopeptide repeat domain"/>
    <property type="match status" value="1"/>
</dbReference>
<dbReference type="OrthoDB" id="1442375at2"/>
<evidence type="ECO:0000313" key="1">
    <source>
        <dbReference type="EMBL" id="SQI41583.1"/>
    </source>
</evidence>
<accession>A0A2X4URV1</accession>
<proteinExistence type="predicted"/>
<dbReference type="KEGG" id="lri:NCTC12151_02174"/>